<dbReference type="Pfam" id="PF02319">
    <property type="entry name" value="WHD_E2F_TDP"/>
    <property type="match status" value="2"/>
</dbReference>
<reference evidence="14 15" key="1">
    <citation type="submission" date="2018-11" db="EMBL/GenBank/DDBJ databases">
        <title>Haplotype-resolved cattle genomes.</title>
        <authorList>
            <person name="Low W.Y."/>
            <person name="Tearle R."/>
            <person name="Bickhart D.M."/>
            <person name="Rosen B.D."/>
            <person name="Koren S."/>
            <person name="Rhie A."/>
            <person name="Hiendleder S."/>
            <person name="Phillippy A.M."/>
            <person name="Smith T.P.L."/>
            <person name="Williams J.L."/>
        </authorList>
    </citation>
    <scope>NUCLEOTIDE SEQUENCE [LARGE SCALE GENOMIC DNA]</scope>
</reference>
<evidence type="ECO:0000256" key="4">
    <source>
        <dbReference type="ARBA" id="ARBA00023015"/>
    </source>
</evidence>
<keyword evidence="6" id="KW-0010">Activator</keyword>
<feature type="compositionally biased region" description="Basic and acidic residues" evidence="12">
    <location>
        <begin position="628"/>
        <end position="638"/>
    </location>
</feature>
<dbReference type="FunFam" id="1.10.10.10:FF:000073">
    <property type="entry name" value="E2F transcription factor 8"/>
    <property type="match status" value="1"/>
</dbReference>
<reference evidence="14" key="2">
    <citation type="submission" date="2025-08" db="UniProtKB">
        <authorList>
            <consortium name="Ensembl"/>
        </authorList>
    </citation>
    <scope>IDENTIFICATION</scope>
</reference>
<dbReference type="Proteomes" id="UP000429181">
    <property type="component" value="Chromosome 5"/>
</dbReference>
<dbReference type="Gene3D" id="1.10.10.10">
    <property type="entry name" value="Winged helix-like DNA-binding domain superfamily/Winged helix DNA-binding domain"/>
    <property type="match status" value="2"/>
</dbReference>
<evidence type="ECO:0000256" key="2">
    <source>
        <dbReference type="ARBA" id="ARBA00010940"/>
    </source>
</evidence>
<protein>
    <recommendedName>
        <fullName evidence="10">Transcription factor E2F7</fullName>
    </recommendedName>
</protein>
<keyword evidence="4 11" id="KW-0805">Transcription regulation</keyword>
<keyword evidence="3" id="KW-0678">Repressor</keyword>
<evidence type="ECO:0000256" key="10">
    <source>
        <dbReference type="ARBA" id="ARBA00039675"/>
    </source>
</evidence>
<keyword evidence="7 11" id="KW-0804">Transcription</keyword>
<dbReference type="InterPro" id="IPR036390">
    <property type="entry name" value="WH_DNA-bd_sf"/>
</dbReference>
<feature type="domain" description="E2F/DP family winged-helix DNA-binding" evidence="13">
    <location>
        <begin position="144"/>
        <end position="213"/>
    </location>
</feature>
<dbReference type="GO" id="GO:0010604">
    <property type="term" value="P:positive regulation of macromolecule metabolic process"/>
    <property type="evidence" value="ECO:0007669"/>
    <property type="project" value="UniProtKB-ARBA"/>
</dbReference>
<comment type="similarity">
    <text evidence="2 11">Belongs to the E2F/DP family.</text>
</comment>
<feature type="domain" description="E2F/DP family winged-helix DNA-binding" evidence="13">
    <location>
        <begin position="284"/>
        <end position="369"/>
    </location>
</feature>
<name>A0A4W2F871_BOBOX</name>
<evidence type="ECO:0000313" key="14">
    <source>
        <dbReference type="Ensembl" id="ENSBIXP00005001520.1"/>
    </source>
</evidence>
<comment type="subcellular location">
    <subcellularLocation>
        <location evidence="1 11">Nucleus</location>
    </subcellularLocation>
</comment>
<evidence type="ECO:0000313" key="15">
    <source>
        <dbReference type="Proteomes" id="UP000429181"/>
    </source>
</evidence>
<keyword evidence="5 11" id="KW-0238">DNA-binding</keyword>
<sequence length="851" mass="92536">MLQMEVNCLTLKDLISRPPRLDFAIEDGENAQKENIFVDLSRMAPKTPIKNEPIDLSKQKIFTPERNPITPVKLVDRQQVEPWTPTANLKILISAASPDIRDREKKKELFRPIENKDDVFTDSMQLDAVDDSAVDEFEKQRPSRKQKSLGLLCQKFLARYPSYPLSTEKTTISLDEVAVSLGVERRRIYDIVNVLESLHLVSRVAKNQYSWHGRHSLPKTLRNLQRLGEKQKYEEQMAHLQQKELNPIDHKSGERRRDGCPDSQDPQLLDFPEPDCPSSSANSRKDKSLKIMSQKFVMLFLVSKTKIVTLDVAAKILIEESQDIPDHSKFKTKVRRLYDIANVLTSLMLIKKVHVTEDRGRKPAFKWIGPVDFSSTGVYSLEIGSLAAVSRQKMEDNSETVAFASQNMMPLPSSLDPAAPLPSPSVDSEYRVSPLCHQVLSAAQTDLKALPAQNGLNGQGGISLASMALDVEHQPQPLAAAQPLLYVPPAPLFMLCGGLQEGLSPGSGSGSGSVGGGSEVTAAEQPPMPSGQKRLSKERRLQEEEEEEPATKRQCRDHEDGPLSLVMPKKPSDSADIASPKTSENRASAPHEDTHMNGQLSAAKAVSGKATTNGFVSSEWGNPCSNTEIEKPSEENESTKGPSPLQYLYVQPPAGLNGLSVLLPSSQSPHAVGLPVGPLPSLSIQYMVLPSPTLSGFPVLCSPTMPGPVSSAPSPLPNVGPVNFGLPGLGSTAHLLIGPAAMVNPKSSTLPSTDPQLQGPCSLHLSPVMSRSHGSVQPGSPAYGSLPAATVKLQQSPVPVTPKSIRCTHQETFFKTPGSLGDPVLRRKERNQSRSSSSAQRRLEISSGGTD</sequence>
<dbReference type="PANTHER" id="PTHR12081">
    <property type="entry name" value="TRANSCRIPTION FACTOR E2F"/>
    <property type="match status" value="1"/>
</dbReference>
<feature type="compositionally biased region" description="Gly residues" evidence="12">
    <location>
        <begin position="505"/>
        <end position="518"/>
    </location>
</feature>
<evidence type="ECO:0000256" key="7">
    <source>
        <dbReference type="ARBA" id="ARBA00023163"/>
    </source>
</evidence>
<dbReference type="InterPro" id="IPR003316">
    <property type="entry name" value="E2F_WHTH_DNA-bd_dom"/>
</dbReference>
<feature type="compositionally biased region" description="Polar residues" evidence="12">
    <location>
        <begin position="609"/>
        <end position="627"/>
    </location>
</feature>
<dbReference type="GO" id="GO:0001217">
    <property type="term" value="F:DNA-binding transcription repressor activity"/>
    <property type="evidence" value="ECO:0007669"/>
    <property type="project" value="UniProtKB-ARBA"/>
</dbReference>
<keyword evidence="8 11" id="KW-0539">Nucleus</keyword>
<feature type="compositionally biased region" description="Basic and acidic residues" evidence="12">
    <location>
        <begin position="549"/>
        <end position="561"/>
    </location>
</feature>
<evidence type="ECO:0000259" key="13">
    <source>
        <dbReference type="SMART" id="SM01372"/>
    </source>
</evidence>
<feature type="region of interest" description="Disordered" evidence="12">
    <location>
        <begin position="242"/>
        <end position="284"/>
    </location>
</feature>
<proteinExistence type="inferred from homology"/>
<evidence type="ECO:0000256" key="12">
    <source>
        <dbReference type="SAM" id="MobiDB-lite"/>
    </source>
</evidence>
<dbReference type="SUPFAM" id="SSF46785">
    <property type="entry name" value="Winged helix' DNA-binding domain"/>
    <property type="match status" value="2"/>
</dbReference>
<dbReference type="Ensembl" id="ENSBIXT00005014084.1">
    <property type="protein sequence ID" value="ENSBIXP00005001520.1"/>
    <property type="gene ID" value="ENSBIXG00005008016.1"/>
</dbReference>
<feature type="compositionally biased region" description="Basic and acidic residues" evidence="12">
    <location>
        <begin position="246"/>
        <end position="260"/>
    </location>
</feature>
<dbReference type="InterPro" id="IPR036388">
    <property type="entry name" value="WH-like_DNA-bd_sf"/>
</dbReference>
<feature type="region of interest" description="Disordered" evidence="12">
    <location>
        <begin position="504"/>
        <end position="646"/>
    </location>
</feature>
<evidence type="ECO:0000256" key="11">
    <source>
        <dbReference type="RuleBase" id="RU003796"/>
    </source>
</evidence>
<dbReference type="SMART" id="SM01372">
    <property type="entry name" value="E2F_TDP"/>
    <property type="match status" value="2"/>
</dbReference>
<dbReference type="PANTHER" id="PTHR12081:SF25">
    <property type="entry name" value="TRANSCRIPTION FACTOR E2F7"/>
    <property type="match status" value="1"/>
</dbReference>
<keyword evidence="9" id="KW-0131">Cell cycle</keyword>
<dbReference type="GO" id="GO:0045935">
    <property type="term" value="P:positive regulation of nucleobase-containing compound metabolic process"/>
    <property type="evidence" value="ECO:0007669"/>
    <property type="project" value="UniProtKB-ARBA"/>
</dbReference>
<dbReference type="GO" id="GO:0002040">
    <property type="term" value="P:sprouting angiogenesis"/>
    <property type="evidence" value="ECO:0007669"/>
    <property type="project" value="UniProtKB-ARBA"/>
</dbReference>
<evidence type="ECO:0000256" key="5">
    <source>
        <dbReference type="ARBA" id="ARBA00023125"/>
    </source>
</evidence>
<dbReference type="GO" id="GO:0000981">
    <property type="term" value="F:DNA-binding transcription factor activity, RNA polymerase II-specific"/>
    <property type="evidence" value="ECO:0007669"/>
    <property type="project" value="TreeGrafter"/>
</dbReference>
<evidence type="ECO:0000256" key="6">
    <source>
        <dbReference type="ARBA" id="ARBA00023159"/>
    </source>
</evidence>
<dbReference type="GO" id="GO:0090575">
    <property type="term" value="C:RNA polymerase II transcription regulator complex"/>
    <property type="evidence" value="ECO:0007669"/>
    <property type="project" value="TreeGrafter"/>
</dbReference>
<evidence type="ECO:0000256" key="1">
    <source>
        <dbReference type="ARBA" id="ARBA00004123"/>
    </source>
</evidence>
<dbReference type="InterPro" id="IPR015633">
    <property type="entry name" value="E2F"/>
</dbReference>
<dbReference type="FunFam" id="1.10.10.10:FF:000100">
    <property type="entry name" value="E2F transcription factor 8"/>
    <property type="match status" value="1"/>
</dbReference>
<accession>A0A4W2F871</accession>
<gene>
    <name evidence="14" type="primary">E2F7</name>
</gene>
<feature type="region of interest" description="Disordered" evidence="12">
    <location>
        <begin position="813"/>
        <end position="851"/>
    </location>
</feature>
<organism evidence="14 15">
    <name type="scientific">Bos indicus x Bos taurus</name>
    <name type="common">Hybrid cattle</name>
    <dbReference type="NCBI Taxonomy" id="30522"/>
    <lineage>
        <taxon>Eukaryota</taxon>
        <taxon>Metazoa</taxon>
        <taxon>Chordata</taxon>
        <taxon>Craniata</taxon>
        <taxon>Vertebrata</taxon>
        <taxon>Euteleostomi</taxon>
        <taxon>Mammalia</taxon>
        <taxon>Eutheria</taxon>
        <taxon>Laurasiatheria</taxon>
        <taxon>Artiodactyla</taxon>
        <taxon>Ruminantia</taxon>
        <taxon>Pecora</taxon>
        <taxon>Bovidae</taxon>
        <taxon>Bovinae</taxon>
        <taxon>Bos</taxon>
    </lineage>
</organism>
<dbReference type="GeneTree" id="ENSGT00940000157713"/>
<dbReference type="AlphaFoldDB" id="A0A4W2F871"/>
<dbReference type="GO" id="GO:0000978">
    <property type="term" value="F:RNA polymerase II cis-regulatory region sequence-specific DNA binding"/>
    <property type="evidence" value="ECO:0007669"/>
    <property type="project" value="InterPro"/>
</dbReference>
<evidence type="ECO:0000256" key="9">
    <source>
        <dbReference type="ARBA" id="ARBA00023306"/>
    </source>
</evidence>
<evidence type="ECO:0000256" key="3">
    <source>
        <dbReference type="ARBA" id="ARBA00022491"/>
    </source>
</evidence>
<evidence type="ECO:0000256" key="8">
    <source>
        <dbReference type="ARBA" id="ARBA00023242"/>
    </source>
</evidence>